<dbReference type="InterPro" id="IPR038468">
    <property type="entry name" value="MmpS_C"/>
</dbReference>
<evidence type="ECO:0000313" key="9">
    <source>
        <dbReference type="EMBL" id="RAN99712.1"/>
    </source>
</evidence>
<sequence>MPYQQPPAAGWPPPGYPPPGTGWPPPGYPPPYAYPGYPPVPGKPATSSGRIVGIVVAAVVVLVLLVCGCLCVGGLWLDPTNSDPIAEEPWVVPDDDGWTEPTTGPIIPERPTAPQPPTASPTPSKKPITRPTSGPAPVTVVYELSGSGVVDLAYFDAESDLIHVDGQKLPWRTTIRTNGKTRVMVEARWADDEGERPLDCTVTVTGAGKPVVNKTRGYWSTSCGPE</sequence>
<dbReference type="Gene3D" id="2.60.40.2880">
    <property type="entry name" value="MmpS1-5, C-terminal soluble domain"/>
    <property type="match status" value="1"/>
</dbReference>
<keyword evidence="5 8" id="KW-1133">Transmembrane helix</keyword>
<dbReference type="EMBL" id="PYAA01000022">
    <property type="protein sequence ID" value="RAN99712.1"/>
    <property type="molecule type" value="Genomic_DNA"/>
</dbReference>
<keyword evidence="3" id="KW-1003">Cell membrane</keyword>
<protein>
    <recommendedName>
        <fullName evidence="11">MmpS family membrane protein</fullName>
    </recommendedName>
</protein>
<keyword evidence="4 8" id="KW-0812">Transmembrane</keyword>
<dbReference type="InterPro" id="IPR008693">
    <property type="entry name" value="MmpS"/>
</dbReference>
<feature type="compositionally biased region" description="Pro residues" evidence="7">
    <location>
        <begin position="9"/>
        <end position="25"/>
    </location>
</feature>
<dbReference type="Proteomes" id="UP000248966">
    <property type="component" value="Unassembled WGS sequence"/>
</dbReference>
<evidence type="ECO:0000256" key="1">
    <source>
        <dbReference type="ARBA" id="ARBA00004236"/>
    </source>
</evidence>
<accession>A0A328N3N9</accession>
<organism evidence="9 10">
    <name type="scientific">Micromonospora noduli</name>
    <dbReference type="NCBI Taxonomy" id="709876"/>
    <lineage>
        <taxon>Bacteria</taxon>
        <taxon>Bacillati</taxon>
        <taxon>Actinomycetota</taxon>
        <taxon>Actinomycetes</taxon>
        <taxon>Micromonosporales</taxon>
        <taxon>Micromonosporaceae</taxon>
        <taxon>Micromonospora</taxon>
    </lineage>
</organism>
<evidence type="ECO:0008006" key="11">
    <source>
        <dbReference type="Google" id="ProtNLM"/>
    </source>
</evidence>
<evidence type="ECO:0000256" key="7">
    <source>
        <dbReference type="SAM" id="MobiDB-lite"/>
    </source>
</evidence>
<evidence type="ECO:0000256" key="6">
    <source>
        <dbReference type="ARBA" id="ARBA00023136"/>
    </source>
</evidence>
<feature type="transmembrane region" description="Helical" evidence="8">
    <location>
        <begin position="51"/>
        <end position="77"/>
    </location>
</feature>
<evidence type="ECO:0000313" key="10">
    <source>
        <dbReference type="Proteomes" id="UP000248966"/>
    </source>
</evidence>
<comment type="caution">
    <text evidence="9">The sequence shown here is derived from an EMBL/GenBank/DDBJ whole genome shotgun (WGS) entry which is preliminary data.</text>
</comment>
<feature type="region of interest" description="Disordered" evidence="7">
    <location>
        <begin position="87"/>
        <end position="135"/>
    </location>
</feature>
<proteinExistence type="inferred from homology"/>
<keyword evidence="6 8" id="KW-0472">Membrane</keyword>
<dbReference type="RefSeq" id="WP_112584888.1">
    <property type="nucleotide sequence ID" value="NZ_JBFAQI010000002.1"/>
</dbReference>
<comment type="subcellular location">
    <subcellularLocation>
        <location evidence="1">Cell membrane</location>
    </subcellularLocation>
</comment>
<evidence type="ECO:0000256" key="8">
    <source>
        <dbReference type="SAM" id="Phobius"/>
    </source>
</evidence>
<evidence type="ECO:0000256" key="4">
    <source>
        <dbReference type="ARBA" id="ARBA00022692"/>
    </source>
</evidence>
<evidence type="ECO:0000256" key="5">
    <source>
        <dbReference type="ARBA" id="ARBA00022989"/>
    </source>
</evidence>
<dbReference type="Pfam" id="PF05423">
    <property type="entry name" value="Mycobact_memb"/>
    <property type="match status" value="1"/>
</dbReference>
<feature type="compositionally biased region" description="Pro residues" evidence="7">
    <location>
        <begin position="111"/>
        <end position="120"/>
    </location>
</feature>
<evidence type="ECO:0000256" key="2">
    <source>
        <dbReference type="ARBA" id="ARBA00007531"/>
    </source>
</evidence>
<gene>
    <name evidence="9" type="ORF">LAH08_03640</name>
</gene>
<comment type="similarity">
    <text evidence="2">Belongs to the MmpS family.</text>
</comment>
<dbReference type="GO" id="GO:0005886">
    <property type="term" value="C:plasma membrane"/>
    <property type="evidence" value="ECO:0007669"/>
    <property type="project" value="UniProtKB-SubCell"/>
</dbReference>
<feature type="region of interest" description="Disordered" evidence="7">
    <location>
        <begin position="1"/>
        <end position="25"/>
    </location>
</feature>
<evidence type="ECO:0000256" key="3">
    <source>
        <dbReference type="ARBA" id="ARBA00022475"/>
    </source>
</evidence>
<name>A0A328N3N9_9ACTN</name>
<dbReference type="AlphaFoldDB" id="A0A328N3N9"/>
<reference evidence="9 10" key="1">
    <citation type="submission" date="2018-03" db="EMBL/GenBank/DDBJ databases">
        <title>Defining the species Micromonospora saelicesensis and Micromonospora noduli under the framework of genomics.</title>
        <authorList>
            <person name="Riesco R."/>
            <person name="Trujillo M.E."/>
        </authorList>
    </citation>
    <scope>NUCLEOTIDE SEQUENCE [LARGE SCALE GENOMIC DNA]</scope>
    <source>
        <strain evidence="9 10">LAH08</strain>
    </source>
</reference>